<dbReference type="Gene3D" id="1.25.40.20">
    <property type="entry name" value="Ankyrin repeat-containing domain"/>
    <property type="match status" value="1"/>
</dbReference>
<dbReference type="PANTHER" id="PTHR24198:SF165">
    <property type="entry name" value="ANKYRIN REPEAT-CONTAINING PROTEIN-RELATED"/>
    <property type="match status" value="1"/>
</dbReference>
<proteinExistence type="predicted"/>
<protein>
    <submittedName>
        <fullName evidence="4">Uncharacterized protein</fullName>
    </submittedName>
</protein>
<dbReference type="SUPFAM" id="SSF48403">
    <property type="entry name" value="Ankyrin repeat"/>
    <property type="match status" value="1"/>
</dbReference>
<organism evidence="4 5">
    <name type="scientific">Fictibacillus aquaticus</name>
    <dbReference type="NCBI Taxonomy" id="2021314"/>
    <lineage>
        <taxon>Bacteria</taxon>
        <taxon>Bacillati</taxon>
        <taxon>Bacillota</taxon>
        <taxon>Bacilli</taxon>
        <taxon>Bacillales</taxon>
        <taxon>Fictibacillaceae</taxon>
        <taxon>Fictibacillus</taxon>
    </lineage>
</organism>
<dbReference type="AlphaFoldDB" id="A0A235FDM2"/>
<feature type="repeat" description="ANK" evidence="3">
    <location>
        <begin position="107"/>
        <end position="139"/>
    </location>
</feature>
<reference evidence="4 5" key="1">
    <citation type="submission" date="2017-07" db="EMBL/GenBank/DDBJ databases">
        <title>Fictibacillus sp. nov. GDSW-R2A3 Genome sequencing and assembly.</title>
        <authorList>
            <person name="Mayilraj S."/>
        </authorList>
    </citation>
    <scope>NUCLEOTIDE SEQUENCE [LARGE SCALE GENOMIC DNA]</scope>
    <source>
        <strain evidence="4 5">GDSW-R2A3</strain>
    </source>
</reference>
<evidence type="ECO:0000256" key="2">
    <source>
        <dbReference type="ARBA" id="ARBA00023043"/>
    </source>
</evidence>
<accession>A0A235FDM2</accession>
<dbReference type="InterPro" id="IPR002110">
    <property type="entry name" value="Ankyrin_rpt"/>
</dbReference>
<keyword evidence="5" id="KW-1185">Reference proteome</keyword>
<keyword evidence="2 3" id="KW-0040">ANK repeat</keyword>
<evidence type="ECO:0000256" key="1">
    <source>
        <dbReference type="ARBA" id="ARBA00022737"/>
    </source>
</evidence>
<dbReference type="RefSeq" id="WP_094251263.1">
    <property type="nucleotide sequence ID" value="NZ_JBHLXL010000001.1"/>
</dbReference>
<comment type="caution">
    <text evidence="4">The sequence shown here is derived from an EMBL/GenBank/DDBJ whole genome shotgun (WGS) entry which is preliminary data.</text>
</comment>
<dbReference type="PRINTS" id="PR01415">
    <property type="entry name" value="ANKYRIN"/>
</dbReference>
<dbReference type="PROSITE" id="PS50088">
    <property type="entry name" value="ANK_REPEAT"/>
    <property type="match status" value="3"/>
</dbReference>
<evidence type="ECO:0000256" key="3">
    <source>
        <dbReference type="PROSITE-ProRule" id="PRU00023"/>
    </source>
</evidence>
<dbReference type="PANTHER" id="PTHR24198">
    <property type="entry name" value="ANKYRIN REPEAT AND PROTEIN KINASE DOMAIN-CONTAINING PROTEIN"/>
    <property type="match status" value="1"/>
</dbReference>
<dbReference type="Pfam" id="PF12796">
    <property type="entry name" value="Ank_2"/>
    <property type="match status" value="2"/>
</dbReference>
<sequence>MNKDFFQAVESGDHEYVKKELKQHPSLANAENEHGLTALGLAAHFGHTYVIKALLAGGADINAISNSQLPFIPSNTALHAAIAGRQSVELVALLIQHGADVNAVDSEGHKPIQSAAFEGNIEIANVLFRHGADLTADGGQGSAAAIAEKRGNEAFVQWIREHLSNVRG</sequence>
<keyword evidence="1" id="KW-0677">Repeat</keyword>
<gene>
    <name evidence="4" type="ORF">CGZ90_05265</name>
</gene>
<name>A0A235FDM2_9BACL</name>
<dbReference type="PROSITE" id="PS50297">
    <property type="entry name" value="ANK_REP_REGION"/>
    <property type="match status" value="3"/>
</dbReference>
<evidence type="ECO:0000313" key="5">
    <source>
        <dbReference type="Proteomes" id="UP000215059"/>
    </source>
</evidence>
<dbReference type="EMBL" id="NOII01000001">
    <property type="protein sequence ID" value="OYD59302.1"/>
    <property type="molecule type" value="Genomic_DNA"/>
</dbReference>
<feature type="repeat" description="ANK" evidence="3">
    <location>
        <begin position="34"/>
        <end position="66"/>
    </location>
</feature>
<dbReference type="Proteomes" id="UP000215059">
    <property type="component" value="Unassembled WGS sequence"/>
</dbReference>
<feature type="repeat" description="ANK" evidence="3">
    <location>
        <begin position="73"/>
        <end position="106"/>
    </location>
</feature>
<dbReference type="OrthoDB" id="5622506at2"/>
<dbReference type="SMART" id="SM00248">
    <property type="entry name" value="ANK"/>
    <property type="match status" value="3"/>
</dbReference>
<evidence type="ECO:0000313" key="4">
    <source>
        <dbReference type="EMBL" id="OYD59302.1"/>
    </source>
</evidence>
<dbReference type="InterPro" id="IPR036770">
    <property type="entry name" value="Ankyrin_rpt-contain_sf"/>
</dbReference>